<dbReference type="AlphaFoldDB" id="A0A917T3W5"/>
<reference evidence="2" key="2">
    <citation type="submission" date="2020-09" db="EMBL/GenBank/DDBJ databases">
        <authorList>
            <person name="Sun Q."/>
            <person name="Ohkuma M."/>
        </authorList>
    </citation>
    <scope>NUCLEOTIDE SEQUENCE</scope>
    <source>
        <strain evidence="2">JCM 19831</strain>
    </source>
</reference>
<organism evidence="2 3">
    <name type="scientific">Dactylosporangium sucinum</name>
    <dbReference type="NCBI Taxonomy" id="1424081"/>
    <lineage>
        <taxon>Bacteria</taxon>
        <taxon>Bacillati</taxon>
        <taxon>Actinomycetota</taxon>
        <taxon>Actinomycetes</taxon>
        <taxon>Micromonosporales</taxon>
        <taxon>Micromonosporaceae</taxon>
        <taxon>Dactylosporangium</taxon>
    </lineage>
</organism>
<sequence>MLLSAVLGFVAGFFAGNGLPYYLQGSTGNGHNPSPFRDSPAVSVATGWGAFMIAGAAWWHADAAHHPLPAWLAAAAGVLAVGLIHSRTWRDPDPWGKRTRHALPDQS</sequence>
<feature type="transmembrane region" description="Helical" evidence="1">
    <location>
        <begin position="68"/>
        <end position="85"/>
    </location>
</feature>
<accession>A0A917T3W5</accession>
<comment type="caution">
    <text evidence="2">The sequence shown here is derived from an EMBL/GenBank/DDBJ whole genome shotgun (WGS) entry which is preliminary data.</text>
</comment>
<name>A0A917T3W5_9ACTN</name>
<feature type="transmembrane region" description="Helical" evidence="1">
    <location>
        <begin position="42"/>
        <end position="61"/>
    </location>
</feature>
<dbReference type="Proteomes" id="UP000642070">
    <property type="component" value="Unassembled WGS sequence"/>
</dbReference>
<evidence type="ECO:0000256" key="1">
    <source>
        <dbReference type="SAM" id="Phobius"/>
    </source>
</evidence>
<evidence type="ECO:0000313" key="3">
    <source>
        <dbReference type="Proteomes" id="UP000642070"/>
    </source>
</evidence>
<keyword evidence="1" id="KW-0472">Membrane</keyword>
<reference evidence="2" key="1">
    <citation type="journal article" date="2014" name="Int. J. Syst. Evol. Microbiol.">
        <title>Complete genome sequence of Corynebacterium casei LMG S-19264T (=DSM 44701T), isolated from a smear-ripened cheese.</title>
        <authorList>
            <consortium name="US DOE Joint Genome Institute (JGI-PGF)"/>
            <person name="Walter F."/>
            <person name="Albersmeier A."/>
            <person name="Kalinowski J."/>
            <person name="Ruckert C."/>
        </authorList>
    </citation>
    <scope>NUCLEOTIDE SEQUENCE</scope>
    <source>
        <strain evidence="2">JCM 19831</strain>
    </source>
</reference>
<keyword evidence="1" id="KW-1133">Transmembrane helix</keyword>
<dbReference type="RefSeq" id="WP_190248244.1">
    <property type="nucleotide sequence ID" value="NZ_BMPI01000003.1"/>
</dbReference>
<protein>
    <submittedName>
        <fullName evidence="2">Uncharacterized protein</fullName>
    </submittedName>
</protein>
<keyword evidence="3" id="KW-1185">Reference proteome</keyword>
<evidence type="ECO:0000313" key="2">
    <source>
        <dbReference type="EMBL" id="GGM08807.1"/>
    </source>
</evidence>
<proteinExistence type="predicted"/>
<gene>
    <name evidence="2" type="ORF">GCM10007977_007410</name>
</gene>
<dbReference type="EMBL" id="BMPI01000003">
    <property type="protein sequence ID" value="GGM08807.1"/>
    <property type="molecule type" value="Genomic_DNA"/>
</dbReference>
<keyword evidence="1" id="KW-0812">Transmembrane</keyword>